<evidence type="ECO:0000256" key="2">
    <source>
        <dbReference type="ARBA" id="ARBA00022840"/>
    </source>
</evidence>
<feature type="non-terminal residue" evidence="5">
    <location>
        <position position="180"/>
    </location>
</feature>
<dbReference type="EMBL" id="JQDR03005478">
    <property type="protein sequence ID" value="KAA0201409.1"/>
    <property type="molecule type" value="Genomic_DNA"/>
</dbReference>
<dbReference type="InterPro" id="IPR003439">
    <property type="entry name" value="ABC_transporter-like_ATP-bd"/>
</dbReference>
<evidence type="ECO:0000313" key="5">
    <source>
        <dbReference type="EMBL" id="KAA0201409.1"/>
    </source>
</evidence>
<keyword evidence="3" id="KW-0732">Signal</keyword>
<protein>
    <recommendedName>
        <fullName evidence="4">ABC transporter domain-containing protein</fullName>
    </recommendedName>
</protein>
<comment type="caution">
    <text evidence="5">The sequence shown here is derived from an EMBL/GenBank/DDBJ whole genome shotgun (WGS) entry which is preliminary data.</text>
</comment>
<evidence type="ECO:0000256" key="3">
    <source>
        <dbReference type="SAM" id="SignalP"/>
    </source>
</evidence>
<dbReference type="GO" id="GO:0042626">
    <property type="term" value="F:ATPase-coupled transmembrane transporter activity"/>
    <property type="evidence" value="ECO:0007669"/>
    <property type="project" value="TreeGrafter"/>
</dbReference>
<gene>
    <name evidence="5" type="ORF">HAZT_HAZT009512</name>
</gene>
<dbReference type="Gene3D" id="3.40.50.300">
    <property type="entry name" value="P-loop containing nucleotide triphosphate hydrolases"/>
    <property type="match status" value="1"/>
</dbReference>
<proteinExistence type="predicted"/>
<accession>A0A6A0H7D3</accession>
<dbReference type="GO" id="GO:0016887">
    <property type="term" value="F:ATP hydrolysis activity"/>
    <property type="evidence" value="ECO:0007669"/>
    <property type="project" value="InterPro"/>
</dbReference>
<dbReference type="GO" id="GO:0016020">
    <property type="term" value="C:membrane"/>
    <property type="evidence" value="ECO:0007669"/>
    <property type="project" value="TreeGrafter"/>
</dbReference>
<reference evidence="5" key="3">
    <citation type="submission" date="2019-06" db="EMBL/GenBank/DDBJ databases">
        <authorList>
            <person name="Poynton C."/>
            <person name="Hasenbein S."/>
            <person name="Benoit J.B."/>
            <person name="Sepulveda M.S."/>
            <person name="Poelchau M.F."/>
            <person name="Murali S.C."/>
            <person name="Chen S."/>
            <person name="Glastad K.M."/>
            <person name="Werren J.H."/>
            <person name="Vineis J.H."/>
            <person name="Bowen J.L."/>
            <person name="Friedrich M."/>
            <person name="Jones J."/>
            <person name="Robertson H.M."/>
            <person name="Feyereisen R."/>
            <person name="Mechler-Hickson A."/>
            <person name="Mathers N."/>
            <person name="Lee C.E."/>
            <person name="Colbourne J.K."/>
            <person name="Biales A."/>
            <person name="Johnston J.S."/>
            <person name="Wellborn G.A."/>
            <person name="Rosendale A.J."/>
            <person name="Cridge A.G."/>
            <person name="Munoz-Torres M.C."/>
            <person name="Bain P.A."/>
            <person name="Manny A.R."/>
            <person name="Major K.M."/>
            <person name="Lambert F.N."/>
            <person name="Vulpe C.D."/>
            <person name="Tuck P."/>
            <person name="Blalock B.J."/>
            <person name="Lin Y.-Y."/>
            <person name="Smith M.E."/>
            <person name="Ochoa-Acuna H."/>
            <person name="Chen M.-J.M."/>
            <person name="Childers C.P."/>
            <person name="Qu J."/>
            <person name="Dugan S."/>
            <person name="Lee S.L."/>
            <person name="Chao H."/>
            <person name="Dinh H."/>
            <person name="Han Y."/>
            <person name="Doddapaneni H."/>
            <person name="Worley K.C."/>
            <person name="Muzny D.M."/>
            <person name="Gibbs R.A."/>
            <person name="Richards S."/>
        </authorList>
    </citation>
    <scope>NUCLEOTIDE SEQUENCE</scope>
    <source>
        <strain evidence="5">HAZT.00-mixed</strain>
        <tissue evidence="5">Whole organism</tissue>
    </source>
</reference>
<dbReference type="InterPro" id="IPR050173">
    <property type="entry name" value="ABC_transporter_C-like"/>
</dbReference>
<dbReference type="Pfam" id="PF00005">
    <property type="entry name" value="ABC_tran"/>
    <property type="match status" value="1"/>
</dbReference>
<feature type="chain" id="PRO_5025680044" description="ABC transporter domain-containing protein" evidence="3">
    <location>
        <begin position="20"/>
        <end position="180"/>
    </location>
</feature>
<evidence type="ECO:0000256" key="1">
    <source>
        <dbReference type="ARBA" id="ARBA00022741"/>
    </source>
</evidence>
<feature type="domain" description="ABC transporter" evidence="4">
    <location>
        <begin position="7"/>
        <end position="105"/>
    </location>
</feature>
<keyword evidence="2" id="KW-0067">ATP-binding</keyword>
<feature type="signal peptide" evidence="3">
    <location>
        <begin position="1"/>
        <end position="19"/>
    </location>
</feature>
<name>A0A6A0H7D3_HYAAZ</name>
<reference evidence="5" key="1">
    <citation type="submission" date="2014-08" db="EMBL/GenBank/DDBJ databases">
        <authorList>
            <person name="Murali S."/>
            <person name="Richards S."/>
            <person name="Bandaranaike D."/>
            <person name="Bellair M."/>
            <person name="Blankenburg K."/>
            <person name="Chao H."/>
            <person name="Dinh H."/>
            <person name="Doddapaneni H."/>
            <person name="Dugan-Rocha S."/>
            <person name="Elkadiri S."/>
            <person name="Gnanaolivu R."/>
            <person name="Hughes D."/>
            <person name="Lee S."/>
            <person name="Li M."/>
            <person name="Ming W."/>
            <person name="Munidasa M."/>
            <person name="Muniz J."/>
            <person name="Nguyen L."/>
            <person name="Osuji N."/>
            <person name="Pu L.-L."/>
            <person name="Puazo M."/>
            <person name="Skinner E."/>
            <person name="Qu C."/>
            <person name="Quiroz J."/>
            <person name="Raj R."/>
            <person name="Weissenberger G."/>
            <person name="Xin Y."/>
            <person name="Zou X."/>
            <person name="Han Y."/>
            <person name="Worley K."/>
            <person name="Muzny D."/>
            <person name="Gibbs R."/>
        </authorList>
    </citation>
    <scope>NUCLEOTIDE SEQUENCE</scope>
    <source>
        <strain evidence="5">HAZT.00-mixed</strain>
        <tissue evidence="5">Whole organism</tissue>
    </source>
</reference>
<reference evidence="5" key="2">
    <citation type="journal article" date="2018" name="Environ. Sci. Technol.">
        <title>The Toxicogenome of Hyalella azteca: A Model for Sediment Ecotoxicology and Evolutionary Toxicology.</title>
        <authorList>
            <person name="Poynton H.C."/>
            <person name="Hasenbein S."/>
            <person name="Benoit J.B."/>
            <person name="Sepulveda M.S."/>
            <person name="Poelchau M.F."/>
            <person name="Hughes D.S.T."/>
            <person name="Murali S.C."/>
            <person name="Chen S."/>
            <person name="Glastad K.M."/>
            <person name="Goodisman M.A.D."/>
            <person name="Werren J.H."/>
            <person name="Vineis J.H."/>
            <person name="Bowen J.L."/>
            <person name="Friedrich M."/>
            <person name="Jones J."/>
            <person name="Robertson H.M."/>
            <person name="Feyereisen R."/>
            <person name="Mechler-Hickson A."/>
            <person name="Mathers N."/>
            <person name="Lee C.E."/>
            <person name="Colbourne J.K."/>
            <person name="Biales A."/>
            <person name="Johnston J.S."/>
            <person name="Wellborn G.A."/>
            <person name="Rosendale A.J."/>
            <person name="Cridge A.G."/>
            <person name="Munoz-Torres M.C."/>
            <person name="Bain P.A."/>
            <person name="Manny A.R."/>
            <person name="Major K.M."/>
            <person name="Lambert F.N."/>
            <person name="Vulpe C.D."/>
            <person name="Tuck P."/>
            <person name="Blalock B.J."/>
            <person name="Lin Y.Y."/>
            <person name="Smith M.E."/>
            <person name="Ochoa-Acuna H."/>
            <person name="Chen M.M."/>
            <person name="Childers C.P."/>
            <person name="Qu J."/>
            <person name="Dugan S."/>
            <person name="Lee S.L."/>
            <person name="Chao H."/>
            <person name="Dinh H."/>
            <person name="Han Y."/>
            <person name="Doddapaneni H."/>
            <person name="Worley K.C."/>
            <person name="Muzny D.M."/>
            <person name="Gibbs R.A."/>
            <person name="Richards S."/>
        </authorList>
    </citation>
    <scope>NUCLEOTIDE SEQUENCE</scope>
    <source>
        <strain evidence="5">HAZT.00-mixed</strain>
        <tissue evidence="5">Whole organism</tissue>
    </source>
</reference>
<sequence length="180" mass="20052">MRPWVQSSLLHCMLGELSVLQGSVEVSGTIAYASQEPWLSPGSIRENIIFGKKYHQKKYSEVIKVCGLEADLQQLPQGDLTLLGDRGTTLSGGQKARINLARYSLGPLDNAKFWTPLRRFLYLDGNVVLLDDPLNAVDAAVGKQLFDLCIRGYLRRQAVILVTHHLQYMSAADNILVLQE</sequence>
<dbReference type="SUPFAM" id="SSF52540">
    <property type="entry name" value="P-loop containing nucleoside triphosphate hydrolases"/>
    <property type="match status" value="1"/>
</dbReference>
<evidence type="ECO:0000259" key="4">
    <source>
        <dbReference type="Pfam" id="PF00005"/>
    </source>
</evidence>
<dbReference type="GO" id="GO:0005524">
    <property type="term" value="F:ATP binding"/>
    <property type="evidence" value="ECO:0007669"/>
    <property type="project" value="UniProtKB-KW"/>
</dbReference>
<dbReference type="PANTHER" id="PTHR24223">
    <property type="entry name" value="ATP-BINDING CASSETTE SUB-FAMILY C"/>
    <property type="match status" value="1"/>
</dbReference>
<dbReference type="InterPro" id="IPR027417">
    <property type="entry name" value="P-loop_NTPase"/>
</dbReference>
<dbReference type="AlphaFoldDB" id="A0A6A0H7D3"/>
<organism evidence="5">
    <name type="scientific">Hyalella azteca</name>
    <name type="common">Amphipod</name>
    <dbReference type="NCBI Taxonomy" id="294128"/>
    <lineage>
        <taxon>Eukaryota</taxon>
        <taxon>Metazoa</taxon>
        <taxon>Ecdysozoa</taxon>
        <taxon>Arthropoda</taxon>
        <taxon>Crustacea</taxon>
        <taxon>Multicrustacea</taxon>
        <taxon>Malacostraca</taxon>
        <taxon>Eumalacostraca</taxon>
        <taxon>Peracarida</taxon>
        <taxon>Amphipoda</taxon>
        <taxon>Senticaudata</taxon>
        <taxon>Talitrida</taxon>
        <taxon>Talitroidea</taxon>
        <taxon>Hyalellidae</taxon>
        <taxon>Hyalella</taxon>
    </lineage>
</organism>
<keyword evidence="1" id="KW-0547">Nucleotide-binding</keyword>
<dbReference type="Proteomes" id="UP000711488">
    <property type="component" value="Unassembled WGS sequence"/>
</dbReference>